<feature type="transmembrane region" description="Helical" evidence="1">
    <location>
        <begin position="53"/>
        <end position="72"/>
    </location>
</feature>
<organism evidence="2 3">
    <name type="scientific">Sphingomonas parva</name>
    <dbReference type="NCBI Taxonomy" id="2555898"/>
    <lineage>
        <taxon>Bacteria</taxon>
        <taxon>Pseudomonadati</taxon>
        <taxon>Pseudomonadota</taxon>
        <taxon>Alphaproteobacteria</taxon>
        <taxon>Sphingomonadales</taxon>
        <taxon>Sphingomonadaceae</taxon>
        <taxon>Sphingomonas</taxon>
    </lineage>
</organism>
<evidence type="ECO:0008006" key="4">
    <source>
        <dbReference type="Google" id="ProtNLM"/>
    </source>
</evidence>
<dbReference type="Proteomes" id="UP000298213">
    <property type="component" value="Unassembled WGS sequence"/>
</dbReference>
<dbReference type="OrthoDB" id="7563652at2"/>
<proteinExistence type="predicted"/>
<evidence type="ECO:0000313" key="2">
    <source>
        <dbReference type="EMBL" id="TFI56865.1"/>
    </source>
</evidence>
<dbReference type="EMBL" id="SPDV01000048">
    <property type="protein sequence ID" value="TFI56865.1"/>
    <property type="molecule type" value="Genomic_DNA"/>
</dbReference>
<accession>A0A4Y8ZNY3</accession>
<keyword evidence="1" id="KW-0472">Membrane</keyword>
<gene>
    <name evidence="2" type="ORF">E2493_18145</name>
</gene>
<keyword evidence="1" id="KW-1133">Transmembrane helix</keyword>
<comment type="caution">
    <text evidence="2">The sequence shown here is derived from an EMBL/GenBank/DDBJ whole genome shotgun (WGS) entry which is preliminary data.</text>
</comment>
<feature type="transmembrane region" description="Helical" evidence="1">
    <location>
        <begin position="116"/>
        <end position="135"/>
    </location>
</feature>
<feature type="transmembrane region" description="Helical" evidence="1">
    <location>
        <begin position="12"/>
        <end position="32"/>
    </location>
</feature>
<sequence>MPFDHLLSAHKQTLWLAPVVGSYLCLSSVGLLRQGESRRLTADLRDHPGAMHAVGAIAFFVGAALLSLHRHWATPPEIAVNLVAIWWTFEGAGMLLEPERLRSRFARSEAAKQLRVASLVSIPLGVYLLLVGLLGRAT</sequence>
<keyword evidence="1" id="KW-0812">Transmembrane</keyword>
<feature type="transmembrane region" description="Helical" evidence="1">
    <location>
        <begin position="78"/>
        <end position="96"/>
    </location>
</feature>
<keyword evidence="3" id="KW-1185">Reference proteome</keyword>
<evidence type="ECO:0000313" key="3">
    <source>
        <dbReference type="Proteomes" id="UP000298213"/>
    </source>
</evidence>
<dbReference type="RefSeq" id="WP_135089752.1">
    <property type="nucleotide sequence ID" value="NZ_SPDV01000048.1"/>
</dbReference>
<evidence type="ECO:0000256" key="1">
    <source>
        <dbReference type="SAM" id="Phobius"/>
    </source>
</evidence>
<reference evidence="2 3" key="1">
    <citation type="submission" date="2019-03" db="EMBL/GenBank/DDBJ databases">
        <title>Genome sequence of Sphingomonas sp. 17J27-24.</title>
        <authorList>
            <person name="Kim M."/>
            <person name="Maeng S."/>
            <person name="Sathiyaraj S."/>
        </authorList>
    </citation>
    <scope>NUCLEOTIDE SEQUENCE [LARGE SCALE GENOMIC DNA]</scope>
    <source>
        <strain evidence="2 3">17J27-24</strain>
    </source>
</reference>
<protein>
    <recommendedName>
        <fullName evidence="4">DUF2269 family protein</fullName>
    </recommendedName>
</protein>
<name>A0A4Y8ZNY3_9SPHN</name>
<dbReference type="AlphaFoldDB" id="A0A4Y8ZNY3"/>